<gene>
    <name evidence="2" type="ORF">B1B_03398</name>
</gene>
<accession>T1BJF6</accession>
<dbReference type="InterPro" id="IPR013783">
    <property type="entry name" value="Ig-like_fold"/>
</dbReference>
<dbReference type="InterPro" id="IPR035986">
    <property type="entry name" value="PKD_dom_sf"/>
</dbReference>
<dbReference type="PROSITE" id="PS50093">
    <property type="entry name" value="PKD"/>
    <property type="match status" value="1"/>
</dbReference>
<reference evidence="2" key="1">
    <citation type="submission" date="2013-08" db="EMBL/GenBank/DDBJ databases">
        <authorList>
            <person name="Mendez C."/>
            <person name="Richter M."/>
            <person name="Ferrer M."/>
            <person name="Sanchez J."/>
        </authorList>
    </citation>
    <scope>NUCLEOTIDE SEQUENCE</scope>
</reference>
<organism evidence="2">
    <name type="scientific">mine drainage metagenome</name>
    <dbReference type="NCBI Taxonomy" id="410659"/>
    <lineage>
        <taxon>unclassified sequences</taxon>
        <taxon>metagenomes</taxon>
        <taxon>ecological metagenomes</taxon>
    </lineage>
</organism>
<comment type="caution">
    <text evidence="2">The sequence shown here is derived from an EMBL/GenBank/DDBJ whole genome shotgun (WGS) entry which is preliminary data.</text>
</comment>
<protein>
    <recommendedName>
        <fullName evidence="1">PKD domain-containing protein</fullName>
    </recommendedName>
</protein>
<dbReference type="Gene3D" id="2.60.40.10">
    <property type="entry name" value="Immunoglobulins"/>
    <property type="match status" value="1"/>
</dbReference>
<feature type="non-terminal residue" evidence="2">
    <location>
        <position position="117"/>
    </location>
</feature>
<dbReference type="EMBL" id="AUZY01002089">
    <property type="protein sequence ID" value="EQD73096.1"/>
    <property type="molecule type" value="Genomic_DNA"/>
</dbReference>
<evidence type="ECO:0000259" key="1">
    <source>
        <dbReference type="PROSITE" id="PS50093"/>
    </source>
</evidence>
<evidence type="ECO:0000313" key="2">
    <source>
        <dbReference type="EMBL" id="EQD73096.1"/>
    </source>
</evidence>
<dbReference type="InterPro" id="IPR000601">
    <property type="entry name" value="PKD_dom"/>
</dbReference>
<dbReference type="AlphaFoldDB" id="T1BJF6"/>
<feature type="domain" description="PKD" evidence="1">
    <location>
        <begin position="25"/>
        <end position="85"/>
    </location>
</feature>
<reference evidence="2" key="2">
    <citation type="journal article" date="2014" name="ISME J.">
        <title>Microbial stratification in low pH oxic and suboxic macroscopic growths along an acid mine drainage.</title>
        <authorList>
            <person name="Mendez-Garcia C."/>
            <person name="Mesa V."/>
            <person name="Sprenger R.R."/>
            <person name="Richter M."/>
            <person name="Diez M.S."/>
            <person name="Solano J."/>
            <person name="Bargiela R."/>
            <person name="Golyshina O.V."/>
            <person name="Manteca A."/>
            <person name="Ramos J.L."/>
            <person name="Gallego J.R."/>
            <person name="Llorente I."/>
            <person name="Martins Dos Santos V.A."/>
            <person name="Jensen O.N."/>
            <person name="Pelaez A.I."/>
            <person name="Sanchez J."/>
            <person name="Ferrer M."/>
        </authorList>
    </citation>
    <scope>NUCLEOTIDE SEQUENCE</scope>
</reference>
<dbReference type="SUPFAM" id="SSF49299">
    <property type="entry name" value="PKD domain"/>
    <property type="match status" value="1"/>
</dbReference>
<name>T1BJF6_9ZZZZ</name>
<dbReference type="CDD" id="cd00146">
    <property type="entry name" value="PKD"/>
    <property type="match status" value="1"/>
</dbReference>
<sequence>MSATYTSLDTSISDTFDTAPAGGHDPILVRWSIYPGGAQTATTRNATFSFASPGNYMVNATITDAVGVTVKLSETVVVAANIAASITVLYSSVDVGINDNFRPVVAGGVGPYSYSWL</sequence>
<proteinExistence type="predicted"/>